<gene>
    <name evidence="8" type="ORF">M752DRAFT_327437</name>
</gene>
<comment type="catalytic activity">
    <reaction evidence="6">
        <text>xylitol + NAD(+) = D-xylose + NADH + H(+)</text>
        <dbReference type="Rhea" id="RHEA:27441"/>
        <dbReference type="ChEBI" id="CHEBI:15378"/>
        <dbReference type="ChEBI" id="CHEBI:17151"/>
        <dbReference type="ChEBI" id="CHEBI:53455"/>
        <dbReference type="ChEBI" id="CHEBI:57540"/>
        <dbReference type="ChEBI" id="CHEBI:57945"/>
        <dbReference type="EC" id="1.1.1.307"/>
    </reaction>
</comment>
<evidence type="ECO:0000313" key="8">
    <source>
        <dbReference type="EMBL" id="RDK42136.1"/>
    </source>
</evidence>
<protein>
    <recommendedName>
        <fullName evidence="1">D-xylose reductase [NAD(P)H]</fullName>
        <ecNumber evidence="1">1.1.1.307</ecNumber>
    </recommendedName>
</protein>
<name>A0A370PIY2_ASPPH</name>
<evidence type="ECO:0000256" key="3">
    <source>
        <dbReference type="ARBA" id="ARBA00025065"/>
    </source>
</evidence>
<dbReference type="GO" id="GO:0016491">
    <property type="term" value="F:oxidoreductase activity"/>
    <property type="evidence" value="ECO:0007669"/>
    <property type="project" value="UniProtKB-KW"/>
</dbReference>
<sequence length="347" mass="39169">MKILSVDLLPNMSTKPSTNIKVVFGAMTVGQAGLSGCRQTNQAEIKAVLDVFQKHGHTEVDTSRAYAKGTSEELLGQSQWQTRGLQLATKIYPTANTSMPGDKYTLRAADLRQALSQSLEALQTESVDIWYLHAPDRTTPLEETLRAVDELHREGKFKRLGLSNFMSWEVARACDLCEQNNWVQPSVYQGIYNPLHRVIENELVPCLRFYKIALYAFQPLAGGLLTGRYHFETNDFEQGSRYSPDNGSSSTMNARYWNKPCFAAVSIIEEAAKRHSLTVSECTYRWLAHHSALKNDDRDALIIGASRPDQLESNLVDLEKGPLPDDVVEAIDHAWRVIQDPVRKYWH</sequence>
<dbReference type="Proteomes" id="UP000254937">
    <property type="component" value="Unassembled WGS sequence"/>
</dbReference>
<dbReference type="Pfam" id="PF00248">
    <property type="entry name" value="Aldo_ket_red"/>
    <property type="match status" value="1"/>
</dbReference>
<dbReference type="PANTHER" id="PTHR43364">
    <property type="entry name" value="NADH-SPECIFIC METHYLGLYOXAL REDUCTASE-RELATED"/>
    <property type="match status" value="1"/>
</dbReference>
<dbReference type="PRINTS" id="PR00069">
    <property type="entry name" value="ALDKETRDTASE"/>
</dbReference>
<evidence type="ECO:0000259" key="7">
    <source>
        <dbReference type="Pfam" id="PF00248"/>
    </source>
</evidence>
<proteinExistence type="inferred from homology"/>
<evidence type="ECO:0000313" key="9">
    <source>
        <dbReference type="Proteomes" id="UP000254937"/>
    </source>
</evidence>
<dbReference type="AlphaFoldDB" id="A0A370PIY2"/>
<comment type="function">
    <text evidence="3">Catalyzes the initial reaction in the xylose utilization pathway by reducing D-xylose into xylitol. Xylose is a major component of hemicelluloses such as xylan. Most fungi utilize D-xylose via three enzymatic reactions, xylose reductase (XR), xylitol dehydrogenase (XDH), and xylulokinase, to form xylulose 5-phosphate, which enters pentose phosphate pathway.</text>
</comment>
<feature type="domain" description="NADP-dependent oxidoreductase" evidence="7">
    <location>
        <begin position="21"/>
        <end position="335"/>
    </location>
</feature>
<keyword evidence="2" id="KW-0560">Oxidoreductase</keyword>
<organism evidence="8 9">
    <name type="scientific">Aspergillus phoenicis ATCC 13157</name>
    <dbReference type="NCBI Taxonomy" id="1353007"/>
    <lineage>
        <taxon>Eukaryota</taxon>
        <taxon>Fungi</taxon>
        <taxon>Dikarya</taxon>
        <taxon>Ascomycota</taxon>
        <taxon>Pezizomycotina</taxon>
        <taxon>Eurotiomycetes</taxon>
        <taxon>Eurotiomycetidae</taxon>
        <taxon>Eurotiales</taxon>
        <taxon>Aspergillaceae</taxon>
        <taxon>Aspergillus</taxon>
    </lineage>
</organism>
<evidence type="ECO:0000256" key="1">
    <source>
        <dbReference type="ARBA" id="ARBA00012845"/>
    </source>
</evidence>
<dbReference type="PANTHER" id="PTHR43364:SF4">
    <property type="entry name" value="NAD(P)-LINKED OXIDOREDUCTASE SUPERFAMILY PROTEIN"/>
    <property type="match status" value="1"/>
</dbReference>
<evidence type="ECO:0000256" key="2">
    <source>
        <dbReference type="ARBA" id="ARBA00023002"/>
    </source>
</evidence>
<dbReference type="InterPro" id="IPR020471">
    <property type="entry name" value="AKR"/>
</dbReference>
<evidence type="ECO:0000256" key="6">
    <source>
        <dbReference type="ARBA" id="ARBA00049485"/>
    </source>
</evidence>
<dbReference type="Gene3D" id="3.20.20.100">
    <property type="entry name" value="NADP-dependent oxidoreductase domain"/>
    <property type="match status" value="1"/>
</dbReference>
<dbReference type="InterPro" id="IPR036812">
    <property type="entry name" value="NAD(P)_OxRdtase_dom_sf"/>
</dbReference>
<evidence type="ECO:0000256" key="5">
    <source>
        <dbReference type="ARBA" id="ARBA00047534"/>
    </source>
</evidence>
<dbReference type="InterPro" id="IPR018170">
    <property type="entry name" value="Aldo/ket_reductase_CS"/>
</dbReference>
<keyword evidence="9" id="KW-1185">Reference proteome</keyword>
<accession>A0A370PIY2</accession>
<dbReference type="InterPro" id="IPR023210">
    <property type="entry name" value="NADP_OxRdtase_dom"/>
</dbReference>
<reference evidence="8 9" key="1">
    <citation type="submission" date="2018-07" db="EMBL/GenBank/DDBJ databases">
        <title>Section-level genome sequencing of Aspergillus section Nigri to investigate inter- and intra-species variation.</title>
        <authorList>
            <consortium name="DOE Joint Genome Institute"/>
            <person name="Vesth T.C."/>
            <person name="Nybo J.L."/>
            <person name="Theobald S."/>
            <person name="Frisvad J.C."/>
            <person name="Larsen T.O."/>
            <person name="Nielsen K.F."/>
            <person name="Hoof J.B."/>
            <person name="Brandl J."/>
            <person name="Salamov A."/>
            <person name="Riley R."/>
            <person name="Gladden J.M."/>
            <person name="Phatale P."/>
            <person name="Nielsen M.T."/>
            <person name="Lyhne E.K."/>
            <person name="Kogle M.E."/>
            <person name="Strasser K."/>
            <person name="McDonnell E."/>
            <person name="Barry K."/>
            <person name="Clum A."/>
            <person name="Chen C."/>
            <person name="Nolan M."/>
            <person name="Sandor L."/>
            <person name="Kuo A."/>
            <person name="Lipzen A."/>
            <person name="Hainaut M."/>
            <person name="Drula E."/>
            <person name="Tsang A."/>
            <person name="Magnuson J.K."/>
            <person name="Henrissat B."/>
            <person name="Wiebenga A."/>
            <person name="Simmons B.A."/>
            <person name="Makela M.R."/>
            <person name="De vries R.P."/>
            <person name="Grigoriev I.V."/>
            <person name="Mortensen U.H."/>
            <person name="Baker S.E."/>
            <person name="Andersen M.R."/>
        </authorList>
    </citation>
    <scope>NUCLEOTIDE SEQUENCE [LARGE SCALE GENOMIC DNA]</scope>
    <source>
        <strain evidence="8 9">ATCC 13157</strain>
    </source>
</reference>
<evidence type="ECO:0000256" key="4">
    <source>
        <dbReference type="ARBA" id="ARBA00038157"/>
    </source>
</evidence>
<comment type="similarity">
    <text evidence="4">Belongs to the aldo/keto reductase family. Aldo/keto reductase 2 subfamily.</text>
</comment>
<dbReference type="CDD" id="cd19075">
    <property type="entry name" value="AKR_AKR7A1-5"/>
    <property type="match status" value="1"/>
</dbReference>
<dbReference type="SUPFAM" id="SSF51430">
    <property type="entry name" value="NAD(P)-linked oxidoreductase"/>
    <property type="match status" value="1"/>
</dbReference>
<comment type="catalytic activity">
    <reaction evidence="5">
        <text>xylitol + NADP(+) = D-xylose + NADPH + H(+)</text>
        <dbReference type="Rhea" id="RHEA:27445"/>
        <dbReference type="ChEBI" id="CHEBI:15378"/>
        <dbReference type="ChEBI" id="CHEBI:17151"/>
        <dbReference type="ChEBI" id="CHEBI:53455"/>
        <dbReference type="ChEBI" id="CHEBI:57783"/>
        <dbReference type="ChEBI" id="CHEBI:58349"/>
        <dbReference type="EC" id="1.1.1.307"/>
    </reaction>
</comment>
<dbReference type="PROSITE" id="PS00062">
    <property type="entry name" value="ALDOKETO_REDUCTASE_2"/>
    <property type="match status" value="1"/>
</dbReference>
<dbReference type="InterPro" id="IPR050523">
    <property type="entry name" value="AKR_Detox_Biosynth"/>
</dbReference>
<dbReference type="EC" id="1.1.1.307" evidence="1"/>
<dbReference type="EMBL" id="KZ851854">
    <property type="protein sequence ID" value="RDK42136.1"/>
    <property type="molecule type" value="Genomic_DNA"/>
</dbReference>